<protein>
    <submittedName>
        <fullName evidence="3">Sugar isomerase</fullName>
    </submittedName>
</protein>
<sequence length="190" mass="20872">MSQYCDRAKDIAKEITNELTTTLCNIDGEDINTLLSEIQRADKIFFVGVGRVLLSLKAIAKRLAHLGFNTYIVGQITEPAITEKDLLIVGSGSGESAFPLIIAKKAKQYKAKVAHIGANANSSMGEFSDCFVKIPVSTKLQLPGEIPSVQPMTSLFEQSLLLLGDTLALMMIREQKLDMPSLWKYHANLE</sequence>
<dbReference type="STRING" id="264697.ABE28_013510"/>
<organism evidence="3 4">
    <name type="scientific">Peribacillus muralis</name>
    <dbReference type="NCBI Taxonomy" id="264697"/>
    <lineage>
        <taxon>Bacteria</taxon>
        <taxon>Bacillati</taxon>
        <taxon>Bacillota</taxon>
        <taxon>Bacilli</taxon>
        <taxon>Bacillales</taxon>
        <taxon>Bacillaceae</taxon>
        <taxon>Peribacillus</taxon>
    </lineage>
</organism>
<evidence type="ECO:0000313" key="4">
    <source>
        <dbReference type="Proteomes" id="UP000077926"/>
    </source>
</evidence>
<dbReference type="InterPro" id="IPR001347">
    <property type="entry name" value="SIS_dom"/>
</dbReference>
<dbReference type="Gene3D" id="3.40.50.10490">
    <property type="entry name" value="Glucose-6-phosphate isomerase like protein, domain 1"/>
    <property type="match status" value="1"/>
</dbReference>
<dbReference type="AlphaFoldDB" id="A0A1B3XQ88"/>
<dbReference type="PROSITE" id="PS51464">
    <property type="entry name" value="SIS"/>
    <property type="match status" value="1"/>
</dbReference>
<evidence type="ECO:0000256" key="1">
    <source>
        <dbReference type="ARBA" id="ARBA00009235"/>
    </source>
</evidence>
<dbReference type="GO" id="GO:1901135">
    <property type="term" value="P:carbohydrate derivative metabolic process"/>
    <property type="evidence" value="ECO:0007669"/>
    <property type="project" value="InterPro"/>
</dbReference>
<feature type="domain" description="SIS" evidence="2">
    <location>
        <begin position="34"/>
        <end position="177"/>
    </location>
</feature>
<evidence type="ECO:0000313" key="3">
    <source>
        <dbReference type="EMBL" id="AOH55371.1"/>
    </source>
</evidence>
<gene>
    <name evidence="3" type="ORF">ABE28_013510</name>
</gene>
<dbReference type="Pfam" id="PF01380">
    <property type="entry name" value="SIS"/>
    <property type="match status" value="1"/>
</dbReference>
<evidence type="ECO:0000259" key="2">
    <source>
        <dbReference type="PROSITE" id="PS51464"/>
    </source>
</evidence>
<dbReference type="InterPro" id="IPR046348">
    <property type="entry name" value="SIS_dom_sf"/>
</dbReference>
<dbReference type="PANTHER" id="PTHR43443">
    <property type="entry name" value="3-HEXULOSE-6-PHOSPHATE ISOMERASE"/>
    <property type="match status" value="1"/>
</dbReference>
<keyword evidence="4" id="KW-1185">Reference proteome</keyword>
<dbReference type="GO" id="GO:0097367">
    <property type="term" value="F:carbohydrate derivative binding"/>
    <property type="evidence" value="ECO:0007669"/>
    <property type="project" value="InterPro"/>
</dbReference>
<dbReference type="NCBIfam" id="TIGR03127">
    <property type="entry name" value="RuMP_HxlB"/>
    <property type="match status" value="1"/>
</dbReference>
<dbReference type="GO" id="GO:0016853">
    <property type="term" value="F:isomerase activity"/>
    <property type="evidence" value="ECO:0007669"/>
    <property type="project" value="UniProtKB-KW"/>
</dbReference>
<dbReference type="OrthoDB" id="9797832at2"/>
<name>A0A1B3XQ88_9BACI</name>
<dbReference type="PANTHER" id="PTHR43443:SF1">
    <property type="entry name" value="3-HEXULOSE-6-PHOSPHATE ISOMERASE"/>
    <property type="match status" value="1"/>
</dbReference>
<dbReference type="Proteomes" id="UP000077926">
    <property type="component" value="Chromosome"/>
</dbReference>
<accession>A0A1B3XQ88</accession>
<proteinExistence type="inferred from homology"/>
<dbReference type="SUPFAM" id="SSF53697">
    <property type="entry name" value="SIS domain"/>
    <property type="match status" value="1"/>
</dbReference>
<dbReference type="RefSeq" id="WP_064462811.1">
    <property type="nucleotide sequence ID" value="NZ_CP017080.1"/>
</dbReference>
<dbReference type="InterPro" id="IPR017552">
    <property type="entry name" value="PHI/rmpB"/>
</dbReference>
<dbReference type="KEGG" id="bmur:ABE28_013510"/>
<reference evidence="3 4" key="1">
    <citation type="submission" date="2016-08" db="EMBL/GenBank/DDBJ databases">
        <title>Complete genome sequence of Bacillus muralis G25-68, a strain with toxicity to nematodes.</title>
        <authorList>
            <person name="Zheng Z."/>
        </authorList>
    </citation>
    <scope>NUCLEOTIDE SEQUENCE [LARGE SCALE GENOMIC DNA]</scope>
    <source>
        <strain evidence="3 4">G25-68</strain>
    </source>
</reference>
<comment type="similarity">
    <text evidence="1">Belongs to the SIS family. PHI subfamily.</text>
</comment>
<keyword evidence="3" id="KW-0413">Isomerase</keyword>
<dbReference type="EMBL" id="CP017080">
    <property type="protein sequence ID" value="AOH55371.1"/>
    <property type="molecule type" value="Genomic_DNA"/>
</dbReference>